<keyword evidence="1" id="KW-1133">Transmembrane helix</keyword>
<evidence type="ECO:0000313" key="2">
    <source>
        <dbReference type="EMBL" id="MCA6074182.1"/>
    </source>
</evidence>
<dbReference type="RefSeq" id="WP_225697281.1">
    <property type="nucleotide sequence ID" value="NZ_JAIXNE010000001.1"/>
</dbReference>
<feature type="transmembrane region" description="Helical" evidence="1">
    <location>
        <begin position="87"/>
        <end position="108"/>
    </location>
</feature>
<proteinExistence type="predicted"/>
<keyword evidence="1" id="KW-0472">Membrane</keyword>
<feature type="transmembrane region" description="Helical" evidence="1">
    <location>
        <begin position="12"/>
        <end position="35"/>
    </location>
</feature>
<dbReference type="Proteomes" id="UP001139409">
    <property type="component" value="Unassembled WGS sequence"/>
</dbReference>
<name>A0A9X1HQ61_9BACT</name>
<keyword evidence="3" id="KW-1185">Reference proteome</keyword>
<dbReference type="AlphaFoldDB" id="A0A9X1HQ61"/>
<protein>
    <submittedName>
        <fullName evidence="2">Uncharacterized protein</fullName>
    </submittedName>
</protein>
<evidence type="ECO:0000313" key="3">
    <source>
        <dbReference type="Proteomes" id="UP001139409"/>
    </source>
</evidence>
<reference evidence="2" key="1">
    <citation type="submission" date="2021-09" db="EMBL/GenBank/DDBJ databases">
        <title>Fulvivirga sp. isolated from coastal sediment.</title>
        <authorList>
            <person name="Yu H."/>
        </authorList>
    </citation>
    <scope>NUCLEOTIDE SEQUENCE</scope>
    <source>
        <strain evidence="2">1062</strain>
    </source>
</reference>
<dbReference type="EMBL" id="JAIXNE010000001">
    <property type="protein sequence ID" value="MCA6074182.1"/>
    <property type="molecule type" value="Genomic_DNA"/>
</dbReference>
<feature type="transmembrane region" description="Helical" evidence="1">
    <location>
        <begin position="186"/>
        <end position="207"/>
    </location>
</feature>
<feature type="transmembrane region" description="Helical" evidence="1">
    <location>
        <begin position="120"/>
        <end position="144"/>
    </location>
</feature>
<keyword evidence="1" id="KW-0812">Transmembrane</keyword>
<sequence>MRISVDWLTRVLVWITIFLVGIHLIVLFLSLGLGLPQAEKLAKLFHLNGEQTIPAYYSTFLLLLSAILLLMIGNLTHGERLSTKWKWLSVIFLALSIDEMVALHERLIPVVRSLIGVNPYFYWGWVIPAAVALALFGLVFFKFWRSLPPETARGMMWAGIVFISGALGLEFFEGMLFFRVRNYGDLWLQSLFLLEESMEMLGIIMFIRTLLKYMKNHLSLIEIRIE</sequence>
<accession>A0A9X1HQ61</accession>
<feature type="transmembrane region" description="Helical" evidence="1">
    <location>
        <begin position="156"/>
        <end position="180"/>
    </location>
</feature>
<evidence type="ECO:0000256" key="1">
    <source>
        <dbReference type="SAM" id="Phobius"/>
    </source>
</evidence>
<feature type="transmembrane region" description="Helical" evidence="1">
    <location>
        <begin position="55"/>
        <end position="75"/>
    </location>
</feature>
<comment type="caution">
    <text evidence="2">The sequence shown here is derived from an EMBL/GenBank/DDBJ whole genome shotgun (WGS) entry which is preliminary data.</text>
</comment>
<gene>
    <name evidence="2" type="ORF">LDX50_04845</name>
</gene>
<organism evidence="2 3">
    <name type="scientific">Fulvivirga sedimenti</name>
    <dbReference type="NCBI Taxonomy" id="2879465"/>
    <lineage>
        <taxon>Bacteria</taxon>
        <taxon>Pseudomonadati</taxon>
        <taxon>Bacteroidota</taxon>
        <taxon>Cytophagia</taxon>
        <taxon>Cytophagales</taxon>
        <taxon>Fulvivirgaceae</taxon>
        <taxon>Fulvivirga</taxon>
    </lineage>
</organism>